<dbReference type="PANTHER" id="PTHR44444:SF6">
    <property type="entry name" value="LAMININ G DOMAIN-CONTAINING PROTEIN"/>
    <property type="match status" value="1"/>
</dbReference>
<dbReference type="Gene3D" id="1.25.40.10">
    <property type="entry name" value="Tetratricopeptide repeat domain"/>
    <property type="match status" value="3"/>
</dbReference>
<dbReference type="InterPro" id="IPR006597">
    <property type="entry name" value="Sel1-like"/>
</dbReference>
<dbReference type="Pfam" id="PF08238">
    <property type="entry name" value="Sel1"/>
    <property type="match status" value="7"/>
</dbReference>
<keyword evidence="1" id="KW-1133">Transmembrane helix</keyword>
<evidence type="ECO:0000313" key="3">
    <source>
        <dbReference type="EMBL" id="CAH3172297.1"/>
    </source>
</evidence>
<dbReference type="SUPFAM" id="SSF81901">
    <property type="entry name" value="HCP-like"/>
    <property type="match status" value="4"/>
</dbReference>
<name>A0ABN8R364_9CNID</name>
<keyword evidence="2" id="KW-0732">Signal</keyword>
<accession>A0ABN8R364</accession>
<protein>
    <submittedName>
        <fullName evidence="3">Uncharacterized protein</fullName>
    </submittedName>
</protein>
<keyword evidence="4" id="KW-1185">Reference proteome</keyword>
<dbReference type="InterPro" id="IPR042756">
    <property type="entry name" value="Sel-1L3"/>
</dbReference>
<proteinExistence type="predicted"/>
<evidence type="ECO:0000256" key="1">
    <source>
        <dbReference type="SAM" id="Phobius"/>
    </source>
</evidence>
<keyword evidence="1" id="KW-0472">Membrane</keyword>
<gene>
    <name evidence="3" type="ORF">PLOB_00012821</name>
</gene>
<feature type="transmembrane region" description="Helical" evidence="1">
    <location>
        <begin position="1014"/>
        <end position="1035"/>
    </location>
</feature>
<dbReference type="SUPFAM" id="SSF49899">
    <property type="entry name" value="Concanavalin A-like lectins/glucanases"/>
    <property type="match status" value="1"/>
</dbReference>
<dbReference type="Proteomes" id="UP001159405">
    <property type="component" value="Unassembled WGS sequence"/>
</dbReference>
<dbReference type="EMBL" id="CALNXK010000171">
    <property type="protein sequence ID" value="CAH3172297.1"/>
    <property type="molecule type" value="Genomic_DNA"/>
</dbReference>
<reference evidence="3 4" key="1">
    <citation type="submission" date="2022-05" db="EMBL/GenBank/DDBJ databases">
        <authorList>
            <consortium name="Genoscope - CEA"/>
            <person name="William W."/>
        </authorList>
    </citation>
    <scope>NUCLEOTIDE SEQUENCE [LARGE SCALE GENOMIC DNA]</scope>
</reference>
<organism evidence="3 4">
    <name type="scientific">Porites lobata</name>
    <dbReference type="NCBI Taxonomy" id="104759"/>
    <lineage>
        <taxon>Eukaryota</taxon>
        <taxon>Metazoa</taxon>
        <taxon>Cnidaria</taxon>
        <taxon>Anthozoa</taxon>
        <taxon>Hexacorallia</taxon>
        <taxon>Scleractinia</taxon>
        <taxon>Fungiina</taxon>
        <taxon>Poritidae</taxon>
        <taxon>Porites</taxon>
    </lineage>
</organism>
<evidence type="ECO:0000256" key="2">
    <source>
        <dbReference type="SAM" id="SignalP"/>
    </source>
</evidence>
<dbReference type="Gene3D" id="2.60.120.200">
    <property type="match status" value="1"/>
</dbReference>
<dbReference type="InterPro" id="IPR011990">
    <property type="entry name" value="TPR-like_helical_dom_sf"/>
</dbReference>
<dbReference type="InterPro" id="IPR013320">
    <property type="entry name" value="ConA-like_dom_sf"/>
</dbReference>
<sequence length="1036" mass="116765">MEKYILFFISSLLLLVSVGSKAKQTLPIVVLDFPLDFNQRNKVYDDFIKVIQSPFYAGAEFDVELSFRTKSKRRLSLEVTSTGTQSKKFREFKYDAIVAHRTEVTQKIKVKIHLRDSLAYLENRIIDVQPDLYTDEIQVTVLLLDDLPGGLDSKPVLAGDFLRLPLVPPWSRPKKPGFSFLWPWEQLLKINQPKIEKCQNLRGEFEAIYNIVDLITFPVALTGKETGVKRTLPSLVWPTMELAEEHSRSKPRFTISTWIFMVEPCFDGLCGILNHRSTELLTPLLSITSTGVLHIQVQYTAEVGHAFVINSRLPLKKWVQVVMSVDDTTVYVTTRQFNGHVLEREANAVHTDFPKGSFTYHDTEGFWVLGGTEGSQTFKGIIGHTRIYRRHLLFADQVFSPPKDHLMFSMALDDHSISCSEKIVKLHEATLEQIEKELEERDHCVNKRKSLKDLIPTPGGIDLQSDVPLSGESPEVDVIARDAIISDPNHLMSVAASLYQEASEKLSNSLREASVAMGIVRVSSCMGHLKSHYMAGIMNMIGLGVPQDLIQGWKYLLLGAANDSPLCQMALAYRHLIGSDGLHQDCDVAIGYYKAAALTTDKMLQEHQEVNTHSEAVRLDDYDELAKHKGNESDVFQWLTHQAWHGLSDAQSLLAEMYYYGKRGLQRDLNRAVKYYQMGADKGDPEGLYNLGISMLKGHGVQQNETEAINLFKLSAEQDFPPALNALGFYEVNMRHNFSGGAIYFKRAADKGDRDGLSNLAVSYDNGWVAGHPPDKKEAFKYWFEAATKGHPGSCLTVGEGVSSGQYVEKNCPLGVVYLRFVAEQNPEVGWLMRKGLEAYYTGNMYKSFVDFLFAAEVGMEVPLYNTAMLCEENQEDLSSVTAVDCIWNYYNRSAAMGWVFAMLKVGDNHWYGKTVPQNITFAGEMYAEAAAKNDLPQAIYNLAYMVEYNYSLNGIHWRNVAKNDIVRGNLTFAALLYEKCRDAQENNNESFLPCSFGVVKVKLKRLWQNDPRFAQAGALTLTIALGIFSCWLFFS</sequence>
<dbReference type="SMART" id="SM00671">
    <property type="entry name" value="SEL1"/>
    <property type="match status" value="8"/>
</dbReference>
<feature type="chain" id="PRO_5047317489" evidence="2">
    <location>
        <begin position="23"/>
        <end position="1036"/>
    </location>
</feature>
<comment type="caution">
    <text evidence="3">The sequence shown here is derived from an EMBL/GenBank/DDBJ whole genome shotgun (WGS) entry which is preliminary data.</text>
</comment>
<dbReference type="PANTHER" id="PTHR44444">
    <property type="entry name" value="PROTEIN SEL-1 HOMOLOG 3"/>
    <property type="match status" value="1"/>
</dbReference>
<evidence type="ECO:0000313" key="4">
    <source>
        <dbReference type="Proteomes" id="UP001159405"/>
    </source>
</evidence>
<feature type="signal peptide" evidence="2">
    <location>
        <begin position="1"/>
        <end position="22"/>
    </location>
</feature>
<keyword evidence="1" id="KW-0812">Transmembrane</keyword>